<dbReference type="EMBL" id="SHKY01000001">
    <property type="protein sequence ID" value="RZU48315.1"/>
    <property type="molecule type" value="Genomic_DNA"/>
</dbReference>
<gene>
    <name evidence="3" type="ORF">EV385_0028</name>
</gene>
<dbReference type="AlphaFoldDB" id="A0A4Q7ZE26"/>
<comment type="caution">
    <text evidence="3">The sequence shown here is derived from an EMBL/GenBank/DDBJ whole genome shotgun (WGS) entry which is preliminary data.</text>
</comment>
<feature type="transmembrane region" description="Helical" evidence="2">
    <location>
        <begin position="100"/>
        <end position="119"/>
    </location>
</feature>
<dbReference type="Proteomes" id="UP000292564">
    <property type="component" value="Unassembled WGS sequence"/>
</dbReference>
<keyword evidence="4" id="KW-1185">Reference proteome</keyword>
<organism evidence="3 4">
    <name type="scientific">Krasilnikovia cinnamomea</name>
    <dbReference type="NCBI Taxonomy" id="349313"/>
    <lineage>
        <taxon>Bacteria</taxon>
        <taxon>Bacillati</taxon>
        <taxon>Actinomycetota</taxon>
        <taxon>Actinomycetes</taxon>
        <taxon>Micromonosporales</taxon>
        <taxon>Micromonosporaceae</taxon>
        <taxon>Krasilnikovia</taxon>
    </lineage>
</organism>
<dbReference type="InterPro" id="IPR014229">
    <property type="entry name" value="Spore_YtfJ"/>
</dbReference>
<name>A0A4Q7ZE26_9ACTN</name>
<evidence type="ECO:0000313" key="3">
    <source>
        <dbReference type="EMBL" id="RZU48315.1"/>
    </source>
</evidence>
<feature type="region of interest" description="Disordered" evidence="1">
    <location>
        <begin position="49"/>
        <end position="70"/>
    </location>
</feature>
<keyword evidence="2" id="KW-0812">Transmembrane</keyword>
<keyword evidence="2" id="KW-0472">Membrane</keyword>
<reference evidence="3 4" key="1">
    <citation type="submission" date="2019-02" db="EMBL/GenBank/DDBJ databases">
        <title>Sequencing the genomes of 1000 actinobacteria strains.</title>
        <authorList>
            <person name="Klenk H.-P."/>
        </authorList>
    </citation>
    <scope>NUCLEOTIDE SEQUENCE [LARGE SCALE GENOMIC DNA]</scope>
    <source>
        <strain evidence="3 4">DSM 45162</strain>
    </source>
</reference>
<dbReference type="RefSeq" id="WP_242624609.1">
    <property type="nucleotide sequence ID" value="NZ_SHKY01000001.1"/>
</dbReference>
<accession>A0A4Q7ZE26</accession>
<sequence>MTQTMTRDAGVLATLREVVDQASAGRVFGEPITTADGTIVLPVARVGGGGGGGGGTAPAEDGKENGGAGGGFSISAKPLGVFVIRDRGVSWRPAVDVNKIILGGQLVAVTALLVARAVVKARAARRR</sequence>
<proteinExistence type="predicted"/>
<keyword evidence="2" id="KW-1133">Transmembrane helix</keyword>
<evidence type="ECO:0000256" key="2">
    <source>
        <dbReference type="SAM" id="Phobius"/>
    </source>
</evidence>
<evidence type="ECO:0000313" key="4">
    <source>
        <dbReference type="Proteomes" id="UP000292564"/>
    </source>
</evidence>
<protein>
    <submittedName>
        <fullName evidence="3">Sporulation protein YtfJ</fullName>
    </submittedName>
</protein>
<evidence type="ECO:0000256" key="1">
    <source>
        <dbReference type="SAM" id="MobiDB-lite"/>
    </source>
</evidence>
<dbReference type="Pfam" id="PF09579">
    <property type="entry name" value="Spore_YtfJ"/>
    <property type="match status" value="1"/>
</dbReference>